<evidence type="ECO:0000313" key="6">
    <source>
        <dbReference type="Proteomes" id="UP000048984"/>
    </source>
</evidence>
<evidence type="ECO:0000256" key="1">
    <source>
        <dbReference type="ARBA" id="ARBA00004196"/>
    </source>
</evidence>
<dbReference type="Gene3D" id="3.40.190.170">
    <property type="entry name" value="Bacterial extracellular solute-binding protein, family 7"/>
    <property type="match status" value="1"/>
</dbReference>
<dbReference type="InterPro" id="IPR006311">
    <property type="entry name" value="TAT_signal"/>
</dbReference>
<proteinExistence type="inferred from homology"/>
<name>A0A0N8GF89_9HYPH</name>
<dbReference type="PIRSF" id="PIRSF006470">
    <property type="entry name" value="DctB"/>
    <property type="match status" value="1"/>
</dbReference>
<dbReference type="Pfam" id="PF03480">
    <property type="entry name" value="DctP"/>
    <property type="match status" value="1"/>
</dbReference>
<dbReference type="InterPro" id="IPR004682">
    <property type="entry name" value="TRAP_DctP"/>
</dbReference>
<dbReference type="AlphaFoldDB" id="A0A0N8GF89"/>
<dbReference type="NCBIfam" id="TIGR00787">
    <property type="entry name" value="dctP"/>
    <property type="match status" value="1"/>
</dbReference>
<dbReference type="EMBL" id="LJYW01000001">
    <property type="protein sequence ID" value="KPL53649.1"/>
    <property type="molecule type" value="Genomic_DNA"/>
</dbReference>
<comment type="caution">
    <text evidence="5">The sequence shown here is derived from an EMBL/GenBank/DDBJ whole genome shotgun (WGS) entry which is preliminary data.</text>
</comment>
<dbReference type="GO" id="GO:0055085">
    <property type="term" value="P:transmembrane transport"/>
    <property type="evidence" value="ECO:0007669"/>
    <property type="project" value="InterPro"/>
</dbReference>
<dbReference type="RefSeq" id="WP_054359813.1">
    <property type="nucleotide sequence ID" value="NZ_LJYW01000001.1"/>
</dbReference>
<evidence type="ECO:0000256" key="3">
    <source>
        <dbReference type="ARBA" id="ARBA00022448"/>
    </source>
</evidence>
<dbReference type="PANTHER" id="PTHR33376:SF4">
    <property type="entry name" value="SIALIC ACID-BINDING PERIPLASMIC PROTEIN SIAP"/>
    <property type="match status" value="1"/>
</dbReference>
<dbReference type="STRING" id="665126.ABB55_16695"/>
<evidence type="ECO:0000256" key="4">
    <source>
        <dbReference type="ARBA" id="ARBA00022729"/>
    </source>
</evidence>
<reference evidence="5 6" key="1">
    <citation type="submission" date="2015-09" db="EMBL/GenBank/DDBJ databases">
        <authorList>
            <consortium name="Swine Surveillance"/>
        </authorList>
    </citation>
    <scope>NUCLEOTIDE SEQUENCE [LARGE SCALE GENOMIC DNA]</scope>
    <source>
        <strain evidence="5 6">16</strain>
    </source>
</reference>
<dbReference type="PANTHER" id="PTHR33376">
    <property type="match status" value="1"/>
</dbReference>
<reference evidence="5 6" key="2">
    <citation type="submission" date="2015-10" db="EMBL/GenBank/DDBJ databases">
        <title>Draft Genome Sequence of Prosthecomicrobium hirschii ATCC 27832.</title>
        <authorList>
            <person name="Daniel J."/>
            <person name="Givan S.A."/>
            <person name="Brun Y.V."/>
            <person name="Brown P.J."/>
        </authorList>
    </citation>
    <scope>NUCLEOTIDE SEQUENCE [LARGE SCALE GENOMIC DNA]</scope>
    <source>
        <strain evidence="5 6">16</strain>
    </source>
</reference>
<dbReference type="CDD" id="cd13672">
    <property type="entry name" value="PBP2_TRAP_Siap"/>
    <property type="match status" value="1"/>
</dbReference>
<keyword evidence="4" id="KW-0732">Signal</keyword>
<sequence>MAREFRLSRRSIMAGSAAVGAGLFMPAIARAAPTVIRWGDLLPANHPQVRMLERIAAEVKDKTGGRLEIQTFPGGQLGTGKDMMEAVGSGALTATTDGAAALGAFLPQLSVIEAPYLWRDAAHMAKLGATPLFKQMNEQLVAKRGMRMLAVTYYGKRHITTGSKAVKSAADMAGFKLRVPPVDTFRAMAEAWGAKATPIAFNELYLALSQGAVDGQENPLPTIASAKLNEVQKYLVLTGHIITPRLVIFNEDFLKTLAAADRAVLDAAIAAAVAWQDKELAGQEASLVDTLKTGGMTVIEPDMDSFRKPVLAQVPPKFEEKWGKGVFDGLLAL</sequence>
<accession>A0A0N8GF89</accession>
<evidence type="ECO:0000313" key="5">
    <source>
        <dbReference type="EMBL" id="KPL53649.1"/>
    </source>
</evidence>
<evidence type="ECO:0000256" key="2">
    <source>
        <dbReference type="ARBA" id="ARBA00009023"/>
    </source>
</evidence>
<organism evidence="5 6">
    <name type="scientific">Prosthecodimorpha hirschii</name>
    <dbReference type="NCBI Taxonomy" id="665126"/>
    <lineage>
        <taxon>Bacteria</taxon>
        <taxon>Pseudomonadati</taxon>
        <taxon>Pseudomonadota</taxon>
        <taxon>Alphaproteobacteria</taxon>
        <taxon>Hyphomicrobiales</taxon>
        <taxon>Ancalomicrobiaceae</taxon>
        <taxon>Prosthecodimorpha</taxon>
    </lineage>
</organism>
<dbReference type="NCBIfam" id="NF037995">
    <property type="entry name" value="TRAP_S1"/>
    <property type="match status" value="1"/>
</dbReference>
<keyword evidence="6" id="KW-1185">Reference proteome</keyword>
<dbReference type="PROSITE" id="PS51318">
    <property type="entry name" value="TAT"/>
    <property type="match status" value="1"/>
</dbReference>
<dbReference type="InterPro" id="IPR018389">
    <property type="entry name" value="DctP_fam"/>
</dbReference>
<dbReference type="InterPro" id="IPR038404">
    <property type="entry name" value="TRAP_DctP_sf"/>
</dbReference>
<comment type="subcellular location">
    <subcellularLocation>
        <location evidence="1">Cell envelope</location>
    </subcellularLocation>
</comment>
<dbReference type="GO" id="GO:0030288">
    <property type="term" value="C:outer membrane-bounded periplasmic space"/>
    <property type="evidence" value="ECO:0007669"/>
    <property type="project" value="InterPro"/>
</dbReference>
<dbReference type="Proteomes" id="UP000048984">
    <property type="component" value="Unassembled WGS sequence"/>
</dbReference>
<gene>
    <name evidence="5" type="ORF">ABB55_16695</name>
</gene>
<keyword evidence="3" id="KW-0813">Transport</keyword>
<protein>
    <submittedName>
        <fullName evidence="5">TRAP dicarboxylate transporter subunit DctP</fullName>
    </submittedName>
</protein>
<comment type="similarity">
    <text evidence="2">Belongs to the bacterial solute-binding protein 7 family.</text>
</comment>